<evidence type="ECO:0008006" key="4">
    <source>
        <dbReference type="Google" id="ProtNLM"/>
    </source>
</evidence>
<name>A0A1H7F4U5_9FIRM</name>
<sequence>MKNCPYCKIEVGGNLKKCPLCQSKLNGEAEAPYFPKQTTLQLQSFFYKVQLFIIWAIVIASLGVDFLFGVKLWPALAHIHWSLIVAMWLIVFEFGIMRLFKKGISSSRIMTLFVFIVLGMLGVTAYYIGQLWVIAEWVAPIVIMGTLIANFVLAMLDKNGNSMVYLLTNLVVGILPYIVFYFAERDCPLVWIICLLVSVILFVGAIIFKGREVVGEIQRRLNV</sequence>
<feature type="transmembrane region" description="Helical" evidence="1">
    <location>
        <begin position="189"/>
        <end position="208"/>
    </location>
</feature>
<feature type="transmembrane region" description="Helical" evidence="1">
    <location>
        <begin position="79"/>
        <end position="97"/>
    </location>
</feature>
<keyword evidence="1" id="KW-1133">Transmembrane helix</keyword>
<dbReference type="EMBL" id="FNZX01000003">
    <property type="protein sequence ID" value="SEK18165.1"/>
    <property type="molecule type" value="Genomic_DNA"/>
</dbReference>
<accession>A0A1H7F4U5</accession>
<dbReference type="Proteomes" id="UP000182321">
    <property type="component" value="Unassembled WGS sequence"/>
</dbReference>
<organism evidence="2 3">
    <name type="scientific">Pseudobutyrivibrio ruminis</name>
    <dbReference type="NCBI Taxonomy" id="46206"/>
    <lineage>
        <taxon>Bacteria</taxon>
        <taxon>Bacillati</taxon>
        <taxon>Bacillota</taxon>
        <taxon>Clostridia</taxon>
        <taxon>Lachnospirales</taxon>
        <taxon>Lachnospiraceae</taxon>
        <taxon>Pseudobutyrivibrio</taxon>
    </lineage>
</organism>
<evidence type="ECO:0000256" key="1">
    <source>
        <dbReference type="SAM" id="Phobius"/>
    </source>
</evidence>
<dbReference type="RefSeq" id="WP_074788680.1">
    <property type="nucleotide sequence ID" value="NZ_FNZX01000003.1"/>
</dbReference>
<keyword evidence="3" id="KW-1185">Reference proteome</keyword>
<keyword evidence="1" id="KW-0812">Transmembrane</keyword>
<dbReference type="AlphaFoldDB" id="A0A1H7F4U5"/>
<reference evidence="3" key="1">
    <citation type="submission" date="2016-10" db="EMBL/GenBank/DDBJ databases">
        <authorList>
            <person name="Varghese N."/>
        </authorList>
    </citation>
    <scope>NUCLEOTIDE SEQUENCE [LARGE SCALE GENOMIC DNA]</scope>
    <source>
        <strain evidence="3">ACV-9</strain>
    </source>
</reference>
<feature type="transmembrane region" description="Helical" evidence="1">
    <location>
        <begin position="134"/>
        <end position="156"/>
    </location>
</feature>
<feature type="transmembrane region" description="Helical" evidence="1">
    <location>
        <begin position="51"/>
        <end position="73"/>
    </location>
</feature>
<dbReference type="Pfam" id="PF19845">
    <property type="entry name" value="DUF6320"/>
    <property type="match status" value="1"/>
</dbReference>
<gene>
    <name evidence="2" type="ORF">SAMN02910377_00152</name>
</gene>
<feature type="transmembrane region" description="Helical" evidence="1">
    <location>
        <begin position="109"/>
        <end position="128"/>
    </location>
</feature>
<evidence type="ECO:0000313" key="3">
    <source>
        <dbReference type="Proteomes" id="UP000182321"/>
    </source>
</evidence>
<proteinExistence type="predicted"/>
<dbReference type="InterPro" id="IPR046283">
    <property type="entry name" value="DUF6320"/>
</dbReference>
<feature type="transmembrane region" description="Helical" evidence="1">
    <location>
        <begin position="163"/>
        <end position="183"/>
    </location>
</feature>
<evidence type="ECO:0000313" key="2">
    <source>
        <dbReference type="EMBL" id="SEK18165.1"/>
    </source>
</evidence>
<protein>
    <recommendedName>
        <fullName evidence="4">Zinc ribbon domain-containing protein</fullName>
    </recommendedName>
</protein>
<keyword evidence="1" id="KW-0472">Membrane</keyword>